<dbReference type="InterPro" id="IPR003594">
    <property type="entry name" value="HATPase_dom"/>
</dbReference>
<evidence type="ECO:0000256" key="4">
    <source>
        <dbReference type="ARBA" id="ARBA00022679"/>
    </source>
</evidence>
<reference evidence="9 10" key="2">
    <citation type="submission" date="2018-03" db="EMBL/GenBank/DDBJ databases">
        <authorList>
            <person name="Keele B.F."/>
        </authorList>
    </citation>
    <scope>NUCLEOTIDE SEQUENCE [LARGE SCALE GENOMIC DNA]</scope>
    <source>
        <strain evidence="9 10">CCALA 016</strain>
    </source>
</reference>
<name>A0A2T1LRE2_9CHRO</name>
<keyword evidence="7" id="KW-0812">Transmembrane</keyword>
<dbReference type="Gene3D" id="1.10.287.130">
    <property type="match status" value="1"/>
</dbReference>
<comment type="caution">
    <text evidence="9">The sequence shown here is derived from an EMBL/GenBank/DDBJ whole genome shotgun (WGS) entry which is preliminary data.</text>
</comment>
<reference evidence="9 10" key="1">
    <citation type="submission" date="2018-03" db="EMBL/GenBank/DDBJ databases">
        <title>The ancient ancestry and fast evolution of plastids.</title>
        <authorList>
            <person name="Moore K.R."/>
            <person name="Magnabosco C."/>
            <person name="Momper L."/>
            <person name="Gold D.A."/>
            <person name="Bosak T."/>
            <person name="Fournier G.P."/>
        </authorList>
    </citation>
    <scope>NUCLEOTIDE SEQUENCE [LARGE SCALE GENOMIC DNA]</scope>
    <source>
        <strain evidence="9 10">CCALA 016</strain>
    </source>
</reference>
<sequence>MYQNRLFNRTRLQLAAWYALVFGLLLGLCGIGLERAVLYAQQYILRQKLQSLAGTLHDSIEPILEQPDQINPKVKTLLPGLCIKEEVCQQQINSPSRHIVGVFQQVGYYLRFTKRTGELLATVGQQPKLVNQLAPTQFWQILKDRNGDRFYQISLPLRTQTGDAWGYLQIGRSLKEWDDYLVMLRLFLLLGLPFVMMAIGGASWWLSGLAMQPIYQSYRRIQQFTSDAAHELRTPLTILQSAIEETKLAENLLEVHQNLEMMERQNVRLSSLVKDLLLICRIEQHEISNQFQPCCLNDLIVDLVEELESLAVAAEITLKTQLPINKSVVILGDSFQLYRMVTNLIVNGIRYTPAGGMVTVSLEETHYDAYIRVRDTGIGIASEDRSRIFNRFYRVQSDRSRSTGGSGLGLSIAQAIAHVHQGSIQVQSELGQGSTFTIQLPLKSKSHSKLLNFKG</sequence>
<dbReference type="InterPro" id="IPR004358">
    <property type="entry name" value="Sig_transdc_His_kin-like_C"/>
</dbReference>
<dbReference type="InterPro" id="IPR036890">
    <property type="entry name" value="HATPase_C_sf"/>
</dbReference>
<dbReference type="FunFam" id="3.30.565.10:FF:000006">
    <property type="entry name" value="Sensor histidine kinase WalK"/>
    <property type="match status" value="1"/>
</dbReference>
<dbReference type="Gene3D" id="3.30.565.10">
    <property type="entry name" value="Histidine kinase-like ATPase, C-terminal domain"/>
    <property type="match status" value="1"/>
</dbReference>
<dbReference type="EMBL" id="PXOH01000047">
    <property type="protein sequence ID" value="PSF31265.1"/>
    <property type="molecule type" value="Genomic_DNA"/>
</dbReference>
<dbReference type="SMART" id="SM00388">
    <property type="entry name" value="HisKA"/>
    <property type="match status" value="1"/>
</dbReference>
<accession>A0A2T1LRE2</accession>
<evidence type="ECO:0000256" key="5">
    <source>
        <dbReference type="ARBA" id="ARBA00022777"/>
    </source>
</evidence>
<dbReference type="PROSITE" id="PS50109">
    <property type="entry name" value="HIS_KIN"/>
    <property type="match status" value="1"/>
</dbReference>
<keyword evidence="7" id="KW-0472">Membrane</keyword>
<dbReference type="EC" id="2.7.13.3" evidence="2"/>
<keyword evidence="5 9" id="KW-0418">Kinase</keyword>
<dbReference type="GO" id="GO:0000155">
    <property type="term" value="F:phosphorelay sensor kinase activity"/>
    <property type="evidence" value="ECO:0007669"/>
    <property type="project" value="InterPro"/>
</dbReference>
<evidence type="ECO:0000313" key="10">
    <source>
        <dbReference type="Proteomes" id="UP000239001"/>
    </source>
</evidence>
<keyword evidence="4" id="KW-0808">Transferase</keyword>
<dbReference type="SMART" id="SM00387">
    <property type="entry name" value="HATPase_c"/>
    <property type="match status" value="1"/>
</dbReference>
<evidence type="ECO:0000256" key="1">
    <source>
        <dbReference type="ARBA" id="ARBA00000085"/>
    </source>
</evidence>
<keyword evidence="6" id="KW-0902">Two-component regulatory system</keyword>
<dbReference type="InterPro" id="IPR036097">
    <property type="entry name" value="HisK_dim/P_sf"/>
</dbReference>
<dbReference type="PANTHER" id="PTHR43547">
    <property type="entry name" value="TWO-COMPONENT HISTIDINE KINASE"/>
    <property type="match status" value="1"/>
</dbReference>
<evidence type="ECO:0000256" key="2">
    <source>
        <dbReference type="ARBA" id="ARBA00012438"/>
    </source>
</evidence>
<evidence type="ECO:0000259" key="8">
    <source>
        <dbReference type="PROSITE" id="PS50109"/>
    </source>
</evidence>
<evidence type="ECO:0000313" key="9">
    <source>
        <dbReference type="EMBL" id="PSF31265.1"/>
    </source>
</evidence>
<dbReference type="NCBIfam" id="NF041735">
    <property type="entry name" value="hist_kin_RppB"/>
    <property type="match status" value="1"/>
</dbReference>
<organism evidence="9 10">
    <name type="scientific">Aphanothece hegewaldii CCALA 016</name>
    <dbReference type="NCBI Taxonomy" id="2107694"/>
    <lineage>
        <taxon>Bacteria</taxon>
        <taxon>Bacillati</taxon>
        <taxon>Cyanobacteriota</taxon>
        <taxon>Cyanophyceae</taxon>
        <taxon>Oscillatoriophycideae</taxon>
        <taxon>Chroococcales</taxon>
        <taxon>Aphanothecaceae</taxon>
        <taxon>Aphanothece</taxon>
    </lineage>
</organism>
<gene>
    <name evidence="9" type="ORF">C7H19_23065</name>
</gene>
<evidence type="ECO:0000256" key="3">
    <source>
        <dbReference type="ARBA" id="ARBA00022553"/>
    </source>
</evidence>
<comment type="catalytic activity">
    <reaction evidence="1">
        <text>ATP + protein L-histidine = ADP + protein N-phospho-L-histidine.</text>
        <dbReference type="EC" id="2.7.13.3"/>
    </reaction>
</comment>
<evidence type="ECO:0000256" key="7">
    <source>
        <dbReference type="SAM" id="Phobius"/>
    </source>
</evidence>
<feature type="transmembrane region" description="Helical" evidence="7">
    <location>
        <begin position="15"/>
        <end position="38"/>
    </location>
</feature>
<dbReference type="InterPro" id="IPR049835">
    <property type="entry name" value="RppB"/>
</dbReference>
<dbReference type="SUPFAM" id="SSF55874">
    <property type="entry name" value="ATPase domain of HSP90 chaperone/DNA topoisomerase II/histidine kinase"/>
    <property type="match status" value="1"/>
</dbReference>
<dbReference type="SUPFAM" id="SSF47384">
    <property type="entry name" value="Homodimeric domain of signal transducing histidine kinase"/>
    <property type="match status" value="1"/>
</dbReference>
<dbReference type="CDD" id="cd00082">
    <property type="entry name" value="HisKA"/>
    <property type="match status" value="1"/>
</dbReference>
<keyword evidence="7" id="KW-1133">Transmembrane helix</keyword>
<dbReference type="PRINTS" id="PR00344">
    <property type="entry name" value="BCTRLSENSOR"/>
</dbReference>
<protein>
    <recommendedName>
        <fullName evidence="2">histidine kinase</fullName>
        <ecNumber evidence="2">2.7.13.3</ecNumber>
    </recommendedName>
</protein>
<dbReference type="Pfam" id="PF02518">
    <property type="entry name" value="HATPase_c"/>
    <property type="match status" value="1"/>
</dbReference>
<feature type="transmembrane region" description="Helical" evidence="7">
    <location>
        <begin position="182"/>
        <end position="206"/>
    </location>
</feature>
<proteinExistence type="predicted"/>
<dbReference type="OrthoDB" id="417111at2"/>
<keyword evidence="10" id="KW-1185">Reference proteome</keyword>
<dbReference type="AlphaFoldDB" id="A0A2T1LRE2"/>
<keyword evidence="3" id="KW-0597">Phosphoprotein</keyword>
<dbReference type="InterPro" id="IPR003661">
    <property type="entry name" value="HisK_dim/P_dom"/>
</dbReference>
<dbReference type="PANTHER" id="PTHR43547:SF2">
    <property type="entry name" value="HYBRID SIGNAL TRANSDUCTION HISTIDINE KINASE C"/>
    <property type="match status" value="1"/>
</dbReference>
<dbReference type="Proteomes" id="UP000239001">
    <property type="component" value="Unassembled WGS sequence"/>
</dbReference>
<dbReference type="RefSeq" id="WP_106459261.1">
    <property type="nucleotide sequence ID" value="NZ_PXOH01000047.1"/>
</dbReference>
<dbReference type="InterPro" id="IPR005467">
    <property type="entry name" value="His_kinase_dom"/>
</dbReference>
<evidence type="ECO:0000256" key="6">
    <source>
        <dbReference type="ARBA" id="ARBA00023012"/>
    </source>
</evidence>
<dbReference type="Pfam" id="PF00512">
    <property type="entry name" value="HisKA"/>
    <property type="match status" value="1"/>
</dbReference>
<feature type="domain" description="Histidine kinase" evidence="8">
    <location>
        <begin position="227"/>
        <end position="444"/>
    </location>
</feature>